<feature type="region of interest" description="Disordered" evidence="6">
    <location>
        <begin position="1"/>
        <end position="70"/>
    </location>
</feature>
<feature type="compositionally biased region" description="Basic and acidic residues" evidence="6">
    <location>
        <begin position="47"/>
        <end position="65"/>
    </location>
</feature>
<dbReference type="GO" id="GO:0046872">
    <property type="term" value="F:metal ion binding"/>
    <property type="evidence" value="ECO:0007669"/>
    <property type="project" value="UniProtKB-KW"/>
</dbReference>
<dbReference type="CDD" id="cd00143">
    <property type="entry name" value="PP2Cc"/>
    <property type="match status" value="1"/>
</dbReference>
<dbReference type="GO" id="GO:0004722">
    <property type="term" value="F:protein serine/threonine phosphatase activity"/>
    <property type="evidence" value="ECO:0007669"/>
    <property type="project" value="InterPro"/>
</dbReference>
<dbReference type="SMART" id="SM00331">
    <property type="entry name" value="PP2C_SIG"/>
    <property type="match status" value="1"/>
</dbReference>
<dbReference type="InterPro" id="IPR015655">
    <property type="entry name" value="PP2C"/>
</dbReference>
<keyword evidence="2" id="KW-0479">Metal-binding</keyword>
<dbReference type="GO" id="GO:0016020">
    <property type="term" value="C:membrane"/>
    <property type="evidence" value="ECO:0007669"/>
    <property type="project" value="UniProtKB-SubCell"/>
</dbReference>
<dbReference type="Gene3D" id="3.60.40.10">
    <property type="entry name" value="PPM-type phosphatase domain"/>
    <property type="match status" value="1"/>
</dbReference>
<proteinExistence type="inferred from homology"/>
<dbReference type="SUPFAM" id="SSF81606">
    <property type="entry name" value="PP2C-like"/>
    <property type="match status" value="1"/>
</dbReference>
<evidence type="ECO:0000256" key="5">
    <source>
        <dbReference type="RuleBase" id="RU003465"/>
    </source>
</evidence>
<evidence type="ECO:0000256" key="3">
    <source>
        <dbReference type="ARBA" id="ARBA00022801"/>
    </source>
</evidence>
<evidence type="ECO:0000256" key="4">
    <source>
        <dbReference type="ARBA" id="ARBA00022912"/>
    </source>
</evidence>
<name>A0A6U1PER2_9STRA</name>
<feature type="compositionally biased region" description="Basic residues" evidence="6">
    <location>
        <begin position="34"/>
        <end position="46"/>
    </location>
</feature>
<evidence type="ECO:0000259" key="7">
    <source>
        <dbReference type="PROSITE" id="PS51746"/>
    </source>
</evidence>
<protein>
    <recommendedName>
        <fullName evidence="7">PPM-type phosphatase domain-containing protein</fullName>
    </recommendedName>
</protein>
<dbReference type="EMBL" id="HBHR01017551">
    <property type="protein sequence ID" value="CAD9868858.1"/>
    <property type="molecule type" value="Transcribed_RNA"/>
</dbReference>
<comment type="subcellular location">
    <subcellularLocation>
        <location evidence="1">Membrane</location>
        <topology evidence="1">Peripheral membrane protein</topology>
    </subcellularLocation>
</comment>
<dbReference type="SMART" id="SM00332">
    <property type="entry name" value="PP2Cc"/>
    <property type="match status" value="1"/>
</dbReference>
<dbReference type="PROSITE" id="PS51746">
    <property type="entry name" value="PPM_2"/>
    <property type="match status" value="1"/>
</dbReference>
<evidence type="ECO:0000256" key="6">
    <source>
        <dbReference type="SAM" id="MobiDB-lite"/>
    </source>
</evidence>
<keyword evidence="3 5" id="KW-0378">Hydrolase</keyword>
<dbReference type="PANTHER" id="PTHR47992">
    <property type="entry name" value="PROTEIN PHOSPHATASE"/>
    <property type="match status" value="1"/>
</dbReference>
<organism evidence="8">
    <name type="scientific">Fibrocapsa japonica</name>
    <dbReference type="NCBI Taxonomy" id="94617"/>
    <lineage>
        <taxon>Eukaryota</taxon>
        <taxon>Sar</taxon>
        <taxon>Stramenopiles</taxon>
        <taxon>Ochrophyta</taxon>
        <taxon>Raphidophyceae</taxon>
        <taxon>Chattonellales</taxon>
        <taxon>Chattonellaceae</taxon>
        <taxon>Fibrocapsa</taxon>
    </lineage>
</organism>
<keyword evidence="4 5" id="KW-0904">Protein phosphatase</keyword>
<gene>
    <name evidence="8" type="ORF">FJAP1339_LOCUS8803</name>
    <name evidence="9" type="ORF">FJAP1339_LOCUS8804</name>
</gene>
<comment type="similarity">
    <text evidence="5">Belongs to the PP2C family.</text>
</comment>
<dbReference type="Pfam" id="PF00481">
    <property type="entry name" value="PP2C"/>
    <property type="match status" value="1"/>
</dbReference>
<dbReference type="InterPro" id="IPR000222">
    <property type="entry name" value="PP2C_BS"/>
</dbReference>
<evidence type="ECO:0000256" key="1">
    <source>
        <dbReference type="ARBA" id="ARBA00004170"/>
    </source>
</evidence>
<sequence length="379" mass="42147">MKKNKENGDEEDEIEAARKAAAQVSQGSDSTDFRKRRLTLTQRKQRRSSEERRKSKEQRGSEDRVFQSMEIGQVPEAPAPFSTDLVGHYSCHGIEPSWDDEGFTAKINQDRGCVVYPYNEAENQAVFAVFDGHGEKGDKVSHFVMSSIQDLLDKNSHFNDDPTRALKETFVETNRLLSEKKIECMYSGTTAVLVLMIENKLFVANCGDSRAVMATQASGGLTAKNLSNDHNPNLPTEQRRIEKAGGFVSPPPEPGLSARVWLDPEMTQIGLAMSRSIGDHAVKHIGVIPEPEVQIFDIAPEDQFFILASDGVWEFIDSQEAVNIVQQHLGQGATLACQRLIETAAHRWKLNEGDYRDDITAIVTRVPCLATKIPENSSS</sequence>
<evidence type="ECO:0000313" key="8">
    <source>
        <dbReference type="EMBL" id="CAD9868858.1"/>
    </source>
</evidence>
<dbReference type="PROSITE" id="PS01032">
    <property type="entry name" value="PPM_1"/>
    <property type="match status" value="1"/>
</dbReference>
<evidence type="ECO:0000256" key="2">
    <source>
        <dbReference type="ARBA" id="ARBA00022723"/>
    </source>
</evidence>
<dbReference type="EMBL" id="HBHR01017552">
    <property type="protein sequence ID" value="CAD9868860.1"/>
    <property type="molecule type" value="Transcribed_RNA"/>
</dbReference>
<dbReference type="AlphaFoldDB" id="A0A6U1PER2"/>
<dbReference type="InterPro" id="IPR036457">
    <property type="entry name" value="PPM-type-like_dom_sf"/>
</dbReference>
<evidence type="ECO:0000313" key="9">
    <source>
        <dbReference type="EMBL" id="CAD9868860.1"/>
    </source>
</evidence>
<feature type="domain" description="PPM-type phosphatase" evidence="7">
    <location>
        <begin position="90"/>
        <end position="366"/>
    </location>
</feature>
<reference evidence="8" key="1">
    <citation type="submission" date="2021-01" db="EMBL/GenBank/DDBJ databases">
        <authorList>
            <person name="Corre E."/>
            <person name="Pelletier E."/>
            <person name="Niang G."/>
            <person name="Scheremetjew M."/>
            <person name="Finn R."/>
            <person name="Kale V."/>
            <person name="Holt S."/>
            <person name="Cochrane G."/>
            <person name="Meng A."/>
            <person name="Brown T."/>
            <person name="Cohen L."/>
        </authorList>
    </citation>
    <scope>NUCLEOTIDE SEQUENCE</scope>
    <source>
        <strain evidence="8">CCMP1661</strain>
    </source>
</reference>
<dbReference type="InterPro" id="IPR001932">
    <property type="entry name" value="PPM-type_phosphatase-like_dom"/>
</dbReference>
<accession>A0A6U1PER2</accession>